<reference evidence="3 4" key="1">
    <citation type="submission" date="2017-06" db="EMBL/GenBank/DDBJ databases">
        <title>Ensifer strains isolated from leguminous trees and herbs display diverse denitrification phenotypes with some acting as strong N2O sinks.</title>
        <authorList>
            <person name="Woliy K."/>
            <person name="Mania D."/>
            <person name="Bakken L.R."/>
            <person name="Frostegard A."/>
        </authorList>
    </citation>
    <scope>NUCLEOTIDE SEQUENCE [LARGE SCALE GENOMIC DNA]</scope>
    <source>
        <strain evidence="3 4">AC50a</strain>
    </source>
</reference>
<dbReference type="Proteomes" id="UP000231987">
    <property type="component" value="Unassembled WGS sequence"/>
</dbReference>
<organism evidence="3 4">
    <name type="scientific">Rhizobium meliloti</name>
    <name type="common">Ensifer meliloti</name>
    <name type="synonym">Sinorhizobium meliloti</name>
    <dbReference type="NCBI Taxonomy" id="382"/>
    <lineage>
        <taxon>Bacteria</taxon>
        <taxon>Pseudomonadati</taxon>
        <taxon>Pseudomonadota</taxon>
        <taxon>Alphaproteobacteria</taxon>
        <taxon>Hyphomicrobiales</taxon>
        <taxon>Rhizobiaceae</taxon>
        <taxon>Sinorhizobium/Ensifer group</taxon>
        <taxon>Sinorhizobium</taxon>
    </lineage>
</organism>
<sequence>MAKIPGTQSLPPVLEPRTGTPSPRLAENEFRRRFLSRFQDPVFSGLRSELDKIAAAAWDAYSNERKAPNTRKAGTAFEDPDYDLSVDWLAARDAIHAAQERHSDPRGPARILLISGSSRSEHTCPGEMSKSYRLARIAQAAIDQTSGVKTSILELHRLTSEYGRTIHPCKACFSTSPALCHWPCSCYPNYSLGQVDDWMNDIYPMWVEAHGIMIVTPVNWYQVSSPVKLMMDRLVCADGGNPDPTLTQGKDAKLAKALELQGWNYPRHLAGRLFSVIVHGDVEGAENVRRSLSDWLCYMHLEPAGPLAEMDRYIGYWKPYALSHQELDADEAVQEEVRNAARTLVEAVMLKRAGKLVSAGGELPAPRQK</sequence>
<proteinExistence type="predicted"/>
<dbReference type="InterPro" id="IPR005025">
    <property type="entry name" value="FMN_Rdtase-like_dom"/>
</dbReference>
<feature type="compositionally biased region" description="Polar residues" evidence="1">
    <location>
        <begin position="1"/>
        <end position="10"/>
    </location>
</feature>
<dbReference type="EMBL" id="NJGD01000017">
    <property type="protein sequence ID" value="PJR12029.1"/>
    <property type="molecule type" value="Genomic_DNA"/>
</dbReference>
<gene>
    <name evidence="3" type="ORF">CEJ86_26665</name>
</gene>
<comment type="caution">
    <text evidence="3">The sequence shown here is derived from an EMBL/GenBank/DDBJ whole genome shotgun (WGS) entry which is preliminary data.</text>
</comment>
<evidence type="ECO:0000259" key="2">
    <source>
        <dbReference type="Pfam" id="PF03358"/>
    </source>
</evidence>
<dbReference type="SUPFAM" id="SSF52218">
    <property type="entry name" value="Flavoproteins"/>
    <property type="match status" value="1"/>
</dbReference>
<evidence type="ECO:0000256" key="1">
    <source>
        <dbReference type="SAM" id="MobiDB-lite"/>
    </source>
</evidence>
<name>A0A2J0YW90_RHIML</name>
<feature type="region of interest" description="Disordered" evidence="1">
    <location>
        <begin position="1"/>
        <end position="26"/>
    </location>
</feature>
<dbReference type="InterPro" id="IPR029039">
    <property type="entry name" value="Flavoprotein-like_sf"/>
</dbReference>
<protein>
    <submittedName>
        <fullName evidence="3">NADPH-dependent FMN reductase</fullName>
    </submittedName>
</protein>
<evidence type="ECO:0000313" key="3">
    <source>
        <dbReference type="EMBL" id="PJR12029.1"/>
    </source>
</evidence>
<dbReference type="GO" id="GO:0016491">
    <property type="term" value="F:oxidoreductase activity"/>
    <property type="evidence" value="ECO:0007669"/>
    <property type="project" value="InterPro"/>
</dbReference>
<dbReference type="AlphaFoldDB" id="A0A2J0YW90"/>
<dbReference type="Pfam" id="PF03358">
    <property type="entry name" value="FMN_red"/>
    <property type="match status" value="1"/>
</dbReference>
<evidence type="ECO:0000313" key="4">
    <source>
        <dbReference type="Proteomes" id="UP000231987"/>
    </source>
</evidence>
<accession>A0A2J0YW90</accession>
<feature type="domain" description="NADPH-dependent FMN reductase-like" evidence="2">
    <location>
        <begin position="110"/>
        <end position="298"/>
    </location>
</feature>
<dbReference type="Gene3D" id="3.40.50.360">
    <property type="match status" value="1"/>
</dbReference>